<evidence type="ECO:0000259" key="16">
    <source>
        <dbReference type="PROSITE" id="PS50089"/>
    </source>
</evidence>
<keyword evidence="18" id="KW-1185">Reference proteome</keyword>
<dbReference type="OrthoDB" id="8062037at2759"/>
<comment type="subcellular location">
    <subcellularLocation>
        <location evidence="2">Membrane</location>
        <topology evidence="2">Single-pass membrane protein</topology>
    </subcellularLocation>
</comment>
<dbReference type="PROSITE" id="PS50089">
    <property type="entry name" value="ZF_RING_2"/>
    <property type="match status" value="1"/>
</dbReference>
<sequence length="207" mass="23280">MKESDAVILIHLGINIVFAFFFFGISAVVVSCIIKCYNTYHDDHHDHDHDNNNDGHVSITIKERVGIKPYVLRSIPIVDFNTKDFKYVLECVVCLSELADGDKARVLPSCDHWFHVECIDSWLQSNSTCPICRKRVCLKQSRTRPELGGRDKSFNQNHDQTSEHHEFSTDPPTNTVTAIIEDGGCGEANEGQPELTAVVIDIPAKEI</sequence>
<dbReference type="AlphaFoldDB" id="A0A8T2F4G0"/>
<evidence type="ECO:0000256" key="7">
    <source>
        <dbReference type="ARBA" id="ARBA00022723"/>
    </source>
</evidence>
<evidence type="ECO:0000256" key="5">
    <source>
        <dbReference type="ARBA" id="ARBA00022679"/>
    </source>
</evidence>
<proteinExistence type="predicted"/>
<comment type="pathway">
    <text evidence="3">Protein modification; protein ubiquitination.</text>
</comment>
<protein>
    <recommendedName>
        <fullName evidence="4">RING-type E3 ubiquitin transferase</fullName>
        <ecNumber evidence="4">2.3.2.27</ecNumber>
    </recommendedName>
</protein>
<evidence type="ECO:0000256" key="13">
    <source>
        <dbReference type="PROSITE-ProRule" id="PRU00175"/>
    </source>
</evidence>
<keyword evidence="6 15" id="KW-0812">Transmembrane</keyword>
<evidence type="ECO:0000256" key="14">
    <source>
        <dbReference type="SAM" id="MobiDB-lite"/>
    </source>
</evidence>
<evidence type="ECO:0000256" key="9">
    <source>
        <dbReference type="ARBA" id="ARBA00022786"/>
    </source>
</evidence>
<dbReference type="EC" id="2.3.2.27" evidence="4"/>
<evidence type="ECO:0000313" key="17">
    <source>
        <dbReference type="EMBL" id="KAG7631215.1"/>
    </source>
</evidence>
<reference evidence="17 18" key="1">
    <citation type="submission" date="2020-12" db="EMBL/GenBank/DDBJ databases">
        <title>Concerted genomic and epigenomic changes stabilize Arabidopsis allopolyploids.</title>
        <authorList>
            <person name="Chen Z."/>
        </authorList>
    </citation>
    <scope>NUCLEOTIDE SEQUENCE [LARGE SCALE GENOMIC DNA]</scope>
    <source>
        <strain evidence="17">As9502</strain>
        <tissue evidence="17">Leaf</tissue>
    </source>
</reference>
<name>A0A8T2F4G0_ARASU</name>
<dbReference type="Proteomes" id="UP000694251">
    <property type="component" value="Chromosome 3"/>
</dbReference>
<keyword evidence="10" id="KW-0862">Zinc</keyword>
<dbReference type="PROSITE" id="PS51257">
    <property type="entry name" value="PROKAR_LIPOPROTEIN"/>
    <property type="match status" value="1"/>
</dbReference>
<evidence type="ECO:0000256" key="11">
    <source>
        <dbReference type="ARBA" id="ARBA00022989"/>
    </source>
</evidence>
<dbReference type="SMART" id="SM00184">
    <property type="entry name" value="RING"/>
    <property type="match status" value="1"/>
</dbReference>
<comment type="caution">
    <text evidence="17">The sequence shown here is derived from an EMBL/GenBank/DDBJ whole genome shotgun (WGS) entry which is preliminary data.</text>
</comment>
<evidence type="ECO:0000256" key="15">
    <source>
        <dbReference type="SAM" id="Phobius"/>
    </source>
</evidence>
<dbReference type="EMBL" id="JAEFBJ010000003">
    <property type="protein sequence ID" value="KAG7631215.1"/>
    <property type="molecule type" value="Genomic_DNA"/>
</dbReference>
<evidence type="ECO:0000313" key="18">
    <source>
        <dbReference type="Proteomes" id="UP000694251"/>
    </source>
</evidence>
<keyword evidence="12 15" id="KW-0472">Membrane</keyword>
<comment type="catalytic activity">
    <reaction evidence="1">
        <text>S-ubiquitinyl-[E2 ubiquitin-conjugating enzyme]-L-cysteine + [acceptor protein]-L-lysine = [E2 ubiquitin-conjugating enzyme]-L-cysteine + N(6)-ubiquitinyl-[acceptor protein]-L-lysine.</text>
        <dbReference type="EC" id="2.3.2.27"/>
    </reaction>
</comment>
<dbReference type="Pfam" id="PF13639">
    <property type="entry name" value="zf-RING_2"/>
    <property type="match status" value="1"/>
</dbReference>
<keyword evidence="8 13" id="KW-0863">Zinc-finger</keyword>
<dbReference type="GO" id="GO:0016020">
    <property type="term" value="C:membrane"/>
    <property type="evidence" value="ECO:0007669"/>
    <property type="project" value="UniProtKB-SubCell"/>
</dbReference>
<keyword evidence="5" id="KW-0808">Transferase</keyword>
<dbReference type="GO" id="GO:0016567">
    <property type="term" value="P:protein ubiquitination"/>
    <property type="evidence" value="ECO:0007669"/>
    <property type="project" value="InterPro"/>
</dbReference>
<evidence type="ECO:0000256" key="12">
    <source>
        <dbReference type="ARBA" id="ARBA00023136"/>
    </source>
</evidence>
<evidence type="ECO:0000256" key="8">
    <source>
        <dbReference type="ARBA" id="ARBA00022771"/>
    </source>
</evidence>
<gene>
    <name evidence="17" type="ORF">ISN44_As03g014630</name>
</gene>
<dbReference type="PANTHER" id="PTHR46913:SF1">
    <property type="entry name" value="RING-H2 FINGER PROTEIN ATL16"/>
    <property type="match status" value="1"/>
</dbReference>
<evidence type="ECO:0000256" key="4">
    <source>
        <dbReference type="ARBA" id="ARBA00012483"/>
    </source>
</evidence>
<keyword evidence="11 15" id="KW-1133">Transmembrane helix</keyword>
<accession>A0A8T2F4G0</accession>
<dbReference type="CDD" id="cd16461">
    <property type="entry name" value="RING-H2_EL5-like"/>
    <property type="match status" value="1"/>
</dbReference>
<evidence type="ECO:0000256" key="1">
    <source>
        <dbReference type="ARBA" id="ARBA00000900"/>
    </source>
</evidence>
<evidence type="ECO:0000256" key="2">
    <source>
        <dbReference type="ARBA" id="ARBA00004167"/>
    </source>
</evidence>
<dbReference type="InterPro" id="IPR001841">
    <property type="entry name" value="Znf_RING"/>
</dbReference>
<evidence type="ECO:0000256" key="10">
    <source>
        <dbReference type="ARBA" id="ARBA00022833"/>
    </source>
</evidence>
<dbReference type="GO" id="GO:0061630">
    <property type="term" value="F:ubiquitin protein ligase activity"/>
    <property type="evidence" value="ECO:0007669"/>
    <property type="project" value="UniProtKB-EC"/>
</dbReference>
<dbReference type="InterPro" id="IPR044600">
    <property type="entry name" value="ATL1/ATL16-like"/>
</dbReference>
<evidence type="ECO:0000256" key="3">
    <source>
        <dbReference type="ARBA" id="ARBA00004906"/>
    </source>
</evidence>
<evidence type="ECO:0000256" key="6">
    <source>
        <dbReference type="ARBA" id="ARBA00022692"/>
    </source>
</evidence>
<feature type="transmembrane region" description="Helical" evidence="15">
    <location>
        <begin position="6"/>
        <end position="34"/>
    </location>
</feature>
<dbReference type="PANTHER" id="PTHR46913">
    <property type="entry name" value="RING-H2 FINGER PROTEIN ATL16"/>
    <property type="match status" value="1"/>
</dbReference>
<keyword evidence="7" id="KW-0479">Metal-binding</keyword>
<feature type="region of interest" description="Disordered" evidence="14">
    <location>
        <begin position="145"/>
        <end position="173"/>
    </location>
</feature>
<feature type="domain" description="RING-type" evidence="16">
    <location>
        <begin position="91"/>
        <end position="133"/>
    </location>
</feature>
<keyword evidence="9" id="KW-0833">Ubl conjugation pathway</keyword>
<dbReference type="GO" id="GO:0008270">
    <property type="term" value="F:zinc ion binding"/>
    <property type="evidence" value="ECO:0007669"/>
    <property type="project" value="UniProtKB-KW"/>
</dbReference>
<organism evidence="17 18">
    <name type="scientific">Arabidopsis suecica</name>
    <name type="common">Swedish thale-cress</name>
    <name type="synonym">Cardaminopsis suecica</name>
    <dbReference type="NCBI Taxonomy" id="45249"/>
    <lineage>
        <taxon>Eukaryota</taxon>
        <taxon>Viridiplantae</taxon>
        <taxon>Streptophyta</taxon>
        <taxon>Embryophyta</taxon>
        <taxon>Tracheophyta</taxon>
        <taxon>Spermatophyta</taxon>
        <taxon>Magnoliopsida</taxon>
        <taxon>eudicotyledons</taxon>
        <taxon>Gunneridae</taxon>
        <taxon>Pentapetalae</taxon>
        <taxon>rosids</taxon>
        <taxon>malvids</taxon>
        <taxon>Brassicales</taxon>
        <taxon>Brassicaceae</taxon>
        <taxon>Camelineae</taxon>
        <taxon>Arabidopsis</taxon>
    </lineage>
</organism>